<evidence type="ECO:0000256" key="3">
    <source>
        <dbReference type="ARBA" id="ARBA00022898"/>
    </source>
</evidence>
<dbReference type="AlphaFoldDB" id="A0A090TLC5"/>
<proteinExistence type="predicted"/>
<gene>
    <name evidence="5" type="ORF">JCM19240_5533</name>
</gene>
<dbReference type="InterPro" id="IPR015421">
    <property type="entry name" value="PyrdxlP-dep_Trfase_major"/>
</dbReference>
<organism evidence="5 6">
    <name type="scientific">Vibrio maritimus</name>
    <dbReference type="NCBI Taxonomy" id="990268"/>
    <lineage>
        <taxon>Bacteria</taxon>
        <taxon>Pseudomonadati</taxon>
        <taxon>Pseudomonadota</taxon>
        <taxon>Gammaproteobacteria</taxon>
        <taxon>Vibrionales</taxon>
        <taxon>Vibrionaceae</taxon>
        <taxon>Vibrio</taxon>
    </lineage>
</organism>
<keyword evidence="6" id="KW-1185">Reference proteome</keyword>
<dbReference type="SUPFAM" id="SSF53383">
    <property type="entry name" value="PLP-dependent transferases"/>
    <property type="match status" value="1"/>
</dbReference>
<dbReference type="OrthoDB" id="9807157at2"/>
<dbReference type="EC" id="2.3.1.47" evidence="5"/>
<dbReference type="InterPro" id="IPR050087">
    <property type="entry name" value="AON_synthase_class-II"/>
</dbReference>
<keyword evidence="2 5" id="KW-0808">Transferase</keyword>
<dbReference type="Proteomes" id="UP000029224">
    <property type="component" value="Unassembled WGS sequence"/>
</dbReference>
<reference evidence="5 6" key="1">
    <citation type="submission" date="2014-09" db="EMBL/GenBank/DDBJ databases">
        <title>Vibrio maritimus JCM 19240. (C210) whole genome shotgun sequence.</title>
        <authorList>
            <person name="Sawabe T."/>
            <person name="Meirelles P."/>
            <person name="Nakanishi M."/>
            <person name="Sayaka M."/>
            <person name="Hattori M."/>
            <person name="Ohkuma M."/>
        </authorList>
    </citation>
    <scope>NUCLEOTIDE SEQUENCE [LARGE SCALE GENOMIC DNA]</scope>
    <source>
        <strain evidence="5 6">JCM 19240</strain>
    </source>
</reference>
<dbReference type="GO" id="GO:0008710">
    <property type="term" value="F:8-amino-7-oxononanoate synthase activity"/>
    <property type="evidence" value="ECO:0007669"/>
    <property type="project" value="UniProtKB-EC"/>
</dbReference>
<dbReference type="PANTHER" id="PTHR13693">
    <property type="entry name" value="CLASS II AMINOTRANSFERASE/8-AMINO-7-OXONONANOATE SYNTHASE"/>
    <property type="match status" value="1"/>
</dbReference>
<comment type="caution">
    <text evidence="5">The sequence shown here is derived from an EMBL/GenBank/DDBJ whole genome shotgun (WGS) entry which is preliminary data.</text>
</comment>
<evidence type="ECO:0000256" key="1">
    <source>
        <dbReference type="ARBA" id="ARBA00001933"/>
    </source>
</evidence>
<evidence type="ECO:0000256" key="2">
    <source>
        <dbReference type="ARBA" id="ARBA00022679"/>
    </source>
</evidence>
<dbReference type="GO" id="GO:0009102">
    <property type="term" value="P:biotin biosynthetic process"/>
    <property type="evidence" value="ECO:0007669"/>
    <property type="project" value="TreeGrafter"/>
</dbReference>
<comment type="cofactor">
    <cofactor evidence="1">
        <name>pyridoxal 5'-phosphate</name>
        <dbReference type="ChEBI" id="CHEBI:597326"/>
    </cofactor>
</comment>
<dbReference type="PANTHER" id="PTHR13693:SF100">
    <property type="entry name" value="8-AMINO-7-OXONONANOATE SYNTHASE"/>
    <property type="match status" value="1"/>
</dbReference>
<keyword evidence="5" id="KW-0012">Acyltransferase</keyword>
<dbReference type="InterPro" id="IPR004839">
    <property type="entry name" value="Aminotransferase_I/II_large"/>
</dbReference>
<accession>A0A090TLC5</accession>
<dbReference type="EMBL" id="BBMT01000001">
    <property type="protein sequence ID" value="GAL32102.1"/>
    <property type="molecule type" value="Genomic_DNA"/>
</dbReference>
<keyword evidence="3" id="KW-0663">Pyridoxal phosphate</keyword>
<evidence type="ECO:0000259" key="4">
    <source>
        <dbReference type="Pfam" id="PF00155"/>
    </source>
</evidence>
<dbReference type="InterPro" id="IPR015422">
    <property type="entry name" value="PyrdxlP-dep_Trfase_small"/>
</dbReference>
<protein>
    <submittedName>
        <fullName evidence="5">8-amino-7-oxononanoate synthase / CqsA</fullName>
        <ecNumber evidence="5">2.3.1.47</ecNumber>
    </submittedName>
</protein>
<dbReference type="InterPro" id="IPR015424">
    <property type="entry name" value="PyrdxlP-dep_Trfase"/>
</dbReference>
<sequence length="423" mass="47296">MQLTQIKKSLPDFITKKFDAIIEDRINILADRKPIIFGMTPKSGDVVMQTNDYLDLHNNDAIKNAHIQAIRDNDQSLLMSGALLRGAENQPVFEEKLAKLTGFDRCVVAQSGWNANIDLLQGICDKDTNVYVDFFAHASLWEGARIAGAKVHMFMHNNMRHLERQLKRHGSGIILVDSIYSTIGTIAPLVDVVSLAYKYDCALVVDESHSLGTHGPNGAGLVAELGLTEHVDFITASLAKTFAYRAGAILANEQTAYLVPLLAYPSIFSSAMLPYEMDRLNATFDVIVGAHEGRRALKQNADYLNRGLRSIGFDIDSESQIFGIDTGDVHNTLKIRNFLEENGVFGSVFCPPATPHGKHLIRFSINSGHTKEELNRVIDVCQKAWDNPELRSLRCHCLIAKKERSNKRSFQLKLSKSKWRLYR</sequence>
<name>A0A090TLC5_9VIBR</name>
<reference evidence="5 6" key="2">
    <citation type="submission" date="2014-09" db="EMBL/GenBank/DDBJ databases">
        <authorList>
            <consortium name="NBRP consortium"/>
            <person name="Sawabe T."/>
            <person name="Meirelles P."/>
            <person name="Nakanishi M."/>
            <person name="Sayaka M."/>
            <person name="Hattori M."/>
            <person name="Ohkuma M."/>
        </authorList>
    </citation>
    <scope>NUCLEOTIDE SEQUENCE [LARGE SCALE GENOMIC DNA]</scope>
    <source>
        <strain evidence="5 6">JCM 19240</strain>
    </source>
</reference>
<dbReference type="GO" id="GO:0030170">
    <property type="term" value="F:pyridoxal phosphate binding"/>
    <property type="evidence" value="ECO:0007669"/>
    <property type="project" value="InterPro"/>
</dbReference>
<dbReference type="Pfam" id="PF00155">
    <property type="entry name" value="Aminotran_1_2"/>
    <property type="match status" value="1"/>
</dbReference>
<dbReference type="NCBIfam" id="NF005526">
    <property type="entry name" value="PRK07179.1"/>
    <property type="match status" value="1"/>
</dbReference>
<evidence type="ECO:0000313" key="5">
    <source>
        <dbReference type="EMBL" id="GAL32102.1"/>
    </source>
</evidence>
<dbReference type="Gene3D" id="3.40.640.10">
    <property type="entry name" value="Type I PLP-dependent aspartate aminotransferase-like (Major domain)"/>
    <property type="match status" value="1"/>
</dbReference>
<dbReference type="Gene3D" id="3.90.1150.10">
    <property type="entry name" value="Aspartate Aminotransferase, domain 1"/>
    <property type="match status" value="1"/>
</dbReference>
<feature type="domain" description="Aminotransferase class I/classII large" evidence="4">
    <location>
        <begin position="47"/>
        <end position="379"/>
    </location>
</feature>
<evidence type="ECO:0000313" key="6">
    <source>
        <dbReference type="Proteomes" id="UP000029224"/>
    </source>
</evidence>